<protein>
    <submittedName>
        <fullName evidence="1">Uncharacterized protein</fullName>
    </submittedName>
</protein>
<comment type="caution">
    <text evidence="1">The sequence shown here is derived from an EMBL/GenBank/DDBJ whole genome shotgun (WGS) entry which is preliminary data.</text>
</comment>
<proteinExistence type="predicted"/>
<reference evidence="1 2" key="1">
    <citation type="journal article" date="2011" name="J. Bacteriol.">
        <title>Draft genome sequence of the marine bacterium Streptomyces griseoaurantiacus M045, which produces novel manumycin-type antibiotics with a pABA core component.</title>
        <authorList>
            <person name="Li F."/>
            <person name="Jiang P."/>
            <person name="Zheng H."/>
            <person name="Wang S."/>
            <person name="Zhao G."/>
            <person name="Qin S."/>
            <person name="Liu Z."/>
        </authorList>
    </citation>
    <scope>NUCLEOTIDE SEQUENCE [LARGE SCALE GENOMIC DNA]</scope>
    <source>
        <strain evidence="1 2">M045</strain>
    </source>
</reference>
<evidence type="ECO:0000313" key="2">
    <source>
        <dbReference type="Proteomes" id="UP000003022"/>
    </source>
</evidence>
<sequence length="65" mass="6701">MPQRVPIVAVLPYVRVSPLLTHCHHAVSASLLTCSAAGMAETRRVASVPPAACGIHSVSRGSVSP</sequence>
<evidence type="ECO:0000313" key="1">
    <source>
        <dbReference type="EMBL" id="EGG46884.1"/>
    </source>
</evidence>
<gene>
    <name evidence="1" type="ORF">SGM_2608</name>
</gene>
<dbReference type="EMBL" id="AEYX01000034">
    <property type="protein sequence ID" value="EGG46884.1"/>
    <property type="molecule type" value="Genomic_DNA"/>
</dbReference>
<dbReference type="Proteomes" id="UP000003022">
    <property type="component" value="Unassembled WGS sequence"/>
</dbReference>
<name>F3NHJ4_9ACTN</name>
<accession>F3NHJ4</accession>
<dbReference type="AlphaFoldDB" id="F3NHJ4"/>
<organism evidence="1 2">
    <name type="scientific">Streptomyces griseoaurantiacus M045</name>
    <dbReference type="NCBI Taxonomy" id="996637"/>
    <lineage>
        <taxon>Bacteria</taxon>
        <taxon>Bacillati</taxon>
        <taxon>Actinomycetota</taxon>
        <taxon>Actinomycetes</taxon>
        <taxon>Kitasatosporales</taxon>
        <taxon>Streptomycetaceae</taxon>
        <taxon>Streptomyces</taxon>
        <taxon>Streptomyces aurantiacus group</taxon>
    </lineage>
</organism>
<keyword evidence="2" id="KW-1185">Reference proteome</keyword>